<reference evidence="1" key="1">
    <citation type="submission" date="2021-05" db="EMBL/GenBank/DDBJ databases">
        <authorList>
            <person name="Alioto T."/>
            <person name="Alioto T."/>
            <person name="Gomez Garrido J."/>
        </authorList>
    </citation>
    <scope>NUCLEOTIDE SEQUENCE</scope>
</reference>
<name>A0A8D8MR41_CULPI</name>
<accession>A0A8D8MR41</accession>
<organism evidence="1">
    <name type="scientific">Culex pipiens</name>
    <name type="common">House mosquito</name>
    <dbReference type="NCBI Taxonomy" id="7175"/>
    <lineage>
        <taxon>Eukaryota</taxon>
        <taxon>Metazoa</taxon>
        <taxon>Ecdysozoa</taxon>
        <taxon>Arthropoda</taxon>
        <taxon>Hexapoda</taxon>
        <taxon>Insecta</taxon>
        <taxon>Pterygota</taxon>
        <taxon>Neoptera</taxon>
        <taxon>Endopterygota</taxon>
        <taxon>Diptera</taxon>
        <taxon>Nematocera</taxon>
        <taxon>Culicoidea</taxon>
        <taxon>Culicidae</taxon>
        <taxon>Culicinae</taxon>
        <taxon>Culicini</taxon>
        <taxon>Culex</taxon>
        <taxon>Culex</taxon>
    </lineage>
</organism>
<proteinExistence type="predicted"/>
<sequence>MTSFIADQLLVPEHWHRTSQILCLWLLFVSGGGFWPEVVSFPLLIDHEDGGQIRSGAYVAKSPNKYPRLFVDNHLGRCVAMAQHENFLSVIPESKLAAFKGREKPLSVFMFAGPTTDIKGQEFRFKGRGQRLHKSGLCPNADVGAFDDYFYRSMIPKTTRTAALGNKFANQVKRASKCVRSRIKTVNVSRWHLCPASTTLVY</sequence>
<dbReference type="AlphaFoldDB" id="A0A8D8MR41"/>
<dbReference type="EMBL" id="HBUE01323492">
    <property type="protein sequence ID" value="CAG6589453.1"/>
    <property type="molecule type" value="Transcribed_RNA"/>
</dbReference>
<protein>
    <submittedName>
        <fullName evidence="1">(northern house mosquito) hypothetical protein</fullName>
    </submittedName>
</protein>
<evidence type="ECO:0000313" key="1">
    <source>
        <dbReference type="EMBL" id="CAG6537443.1"/>
    </source>
</evidence>
<dbReference type="EMBL" id="HBUE01216939">
    <property type="protein sequence ID" value="CAG6537443.1"/>
    <property type="molecule type" value="Transcribed_RNA"/>
</dbReference>